<dbReference type="InterPro" id="IPR003929">
    <property type="entry name" value="K_chnl_BK_asu"/>
</dbReference>
<reference evidence="15 16" key="1">
    <citation type="journal article" date="2023" name="BMC Biol.">
        <title>The compact genome of the sponge Oopsacas minuta (Hexactinellida) is lacking key metazoan core genes.</title>
        <authorList>
            <person name="Santini S."/>
            <person name="Schenkelaars Q."/>
            <person name="Jourda C."/>
            <person name="Duchesne M."/>
            <person name="Belahbib H."/>
            <person name="Rocher C."/>
            <person name="Selva M."/>
            <person name="Riesgo A."/>
            <person name="Vervoort M."/>
            <person name="Leys S.P."/>
            <person name="Kodjabachian L."/>
            <person name="Le Bivic A."/>
            <person name="Borchiellini C."/>
            <person name="Claverie J.M."/>
            <person name="Renard E."/>
        </authorList>
    </citation>
    <scope>NUCLEOTIDE SEQUENCE [LARGE SCALE GENOMIC DNA]</scope>
    <source>
        <strain evidence="15">SPO-2</strain>
    </source>
</reference>
<name>A0AAV7JXM4_9METZ</name>
<evidence type="ECO:0000256" key="8">
    <source>
        <dbReference type="ARBA" id="ARBA00023065"/>
    </source>
</evidence>
<comment type="catalytic activity">
    <reaction evidence="11">
        <text>K(+)(in) = K(+)(out)</text>
        <dbReference type="Rhea" id="RHEA:29463"/>
        <dbReference type="ChEBI" id="CHEBI:29103"/>
    </reaction>
</comment>
<feature type="transmembrane region" description="Helical" evidence="13">
    <location>
        <begin position="315"/>
        <end position="334"/>
    </location>
</feature>
<evidence type="ECO:0000256" key="11">
    <source>
        <dbReference type="ARBA" id="ARBA00034430"/>
    </source>
</evidence>
<feature type="transmembrane region" description="Helical" evidence="13">
    <location>
        <begin position="291"/>
        <end position="308"/>
    </location>
</feature>
<dbReference type="PROSITE" id="PS51201">
    <property type="entry name" value="RCK_N"/>
    <property type="match status" value="1"/>
</dbReference>
<keyword evidence="10 15" id="KW-0407">Ion channel</keyword>
<evidence type="ECO:0000256" key="9">
    <source>
        <dbReference type="ARBA" id="ARBA00023136"/>
    </source>
</evidence>
<evidence type="ECO:0000256" key="10">
    <source>
        <dbReference type="ARBA" id="ARBA00023303"/>
    </source>
</evidence>
<keyword evidence="8" id="KW-0406">Ion transport</keyword>
<feature type="transmembrane region" description="Helical" evidence="13">
    <location>
        <begin position="387"/>
        <end position="404"/>
    </location>
</feature>
<dbReference type="InterPro" id="IPR013099">
    <property type="entry name" value="K_chnl_dom"/>
</dbReference>
<comment type="subcellular location">
    <subcellularLocation>
        <location evidence="1">Membrane</location>
        <topology evidence="1">Multi-pass membrane protein</topology>
    </subcellularLocation>
</comment>
<evidence type="ECO:0000256" key="7">
    <source>
        <dbReference type="ARBA" id="ARBA00022989"/>
    </source>
</evidence>
<keyword evidence="3" id="KW-0633">Potassium transport</keyword>
<dbReference type="Gene3D" id="3.40.50.720">
    <property type="entry name" value="NAD(P)-binding Rossmann-like Domain"/>
    <property type="match status" value="2"/>
</dbReference>
<dbReference type="SUPFAM" id="SSF81324">
    <property type="entry name" value="Voltage-gated potassium channels"/>
    <property type="match status" value="1"/>
</dbReference>
<evidence type="ECO:0000256" key="12">
    <source>
        <dbReference type="SAM" id="MobiDB-lite"/>
    </source>
</evidence>
<dbReference type="GO" id="GO:0005886">
    <property type="term" value="C:plasma membrane"/>
    <property type="evidence" value="ECO:0007669"/>
    <property type="project" value="TreeGrafter"/>
</dbReference>
<sequence>MASILAMHAGRSDFGEKFHGANLEYEICPDNLDDNSLEADGNLNNEGPEQEHTHFMNLITRGYNSIQLSEKNSDIKVFHTSKGKQLVRAIRLFFKICCCILYVLQTFEFSDTSDFIPAYCKQLHVFLPFNPNPDHNSVLHAYQRGKCSEKFNYQLLPTDTFNDDLFLNNRSLLRFNSIAEMNNEVKAHFCSFKCNSTETCAEVTQNDFYQFCSCIVDCGGQLICNSAVHHEESYNRDIDDYDYSKLFFYSKPLFLYLIQAVFSLLVMIESIILCVWSYYNGVRWYKLIDGYVILDLVNGVLFLITLCFPPCLKDLFIPIFVQCLSAKIILNEIIYEIDTYSVQTKYMNVVTQKLISLLFGICSVLFFSVCLMHYLERTHSQSSIPNLFESLWFIIITITTVGYGDIYPATWYGKVFIMFLVILVLFSLTTVLDELLDLLGSSHKTTAAYFNYMKGKHVVLVTSNVRMNFLVDFLNELYSEENNDVVTVILCPRSPDKMTENRLKSPVWRRRVVLLQGSALRSMDLDRTSISNARCCFLIPDRQTDDPNAADQETILRAIAIRRFAPRIKLYVHILKPENRFQVDFATKIMCEGEIKHALFASNCICPGFSTFITLLLHTTTPDSEEKNQDYSYCSGNEIYDIRLGDSVLFSQYVNKNFLFAAVLVLRNSGVLLIGIQQDENKKILLNPGSDYILQENDICFYISQNREEMSRVVQKIPKYEAKNELEKMCAQVGLINMHYYNMDQTSPSKSIPDVSPIRKEASFNNELRRSSLLEGISLMQAAVGNKKIEEYNSDDDDISVNNDPKENQTIRDGITLMKASANKPKPNPFYRLESQVETSNAFQTSATEACAIPLQGSICPVSDSAFEEPSTSYDKSACMLVSDIPLESPEFQFTEHNEGDTEYVPEKWPAESENFRQFHNYSSCNYPRKKVTHGKKMTPESTGGGGLSKILRSQAQMNKATCEGPAKKKVVKPKSKLKARMSKLNLFDTTPNEPHTDGNFVIHDEKEQNELHLLEDNVSTRFEGRPGQEPTTKIKNIIGVPPVRPYVGSSRVNCHLISPATRQCCLQLGWKMQCHETANFKSTREQYRPEDPCIRKLYPFPNPNAIIVAADDAGPQLYHFILPLRSQYLPYAQLQPIVLLIPAIPEASFLEAISWLPQVYFIVGSAESVDDLLIAGILKANTVILCVGDGIQEEKDEIHMTDASRLNSVLKMRKVFPNTPFYVELFHRSNMRFLSPKIQVSHLHRRNPDDFLSTPHFKSGHVFSPSMLDTIIYQSAKKDYIIELVRLMLGLEQREGSAYLAKVEISQTEVSLYQNYGRIMQKFACDRKDLAIGVYRTEMQKHVSRSENLRYERVQEFLRFKLKELCIENVNIPPLPDRSKNSYVLVNPDASLTLDPNDVILVLRCNKFADAELPRRPSLMKAISFPQGISDTESDSDKEGAVKESALDKLRKSFIFRSREEPMKQRHCSTISESGLNEKGSEQSLQEKSFVSGEAANHRRRIFISSKNAPSFNKSSSAKGTSPRKFIDLSPLDDNMPIFNFKKNSYEPYKYHTCPLEVENPLTKSHSVNTLSHNQN</sequence>
<dbReference type="Proteomes" id="UP001165289">
    <property type="component" value="Unassembled WGS sequence"/>
</dbReference>
<protein>
    <submittedName>
        <fullName evidence="15">Potassium channel subfamily member 1 isoform X21</fullName>
    </submittedName>
</protein>
<dbReference type="InterPro" id="IPR003148">
    <property type="entry name" value="RCK_N"/>
</dbReference>
<evidence type="ECO:0000256" key="2">
    <source>
        <dbReference type="ARBA" id="ARBA00022448"/>
    </source>
</evidence>
<evidence type="ECO:0000313" key="15">
    <source>
        <dbReference type="EMBL" id="KAI6653632.1"/>
    </source>
</evidence>
<dbReference type="EMBL" id="JAKMXF010000266">
    <property type="protein sequence ID" value="KAI6653632.1"/>
    <property type="molecule type" value="Genomic_DNA"/>
</dbReference>
<dbReference type="Pfam" id="PF07885">
    <property type="entry name" value="Ion_trans_2"/>
    <property type="match status" value="1"/>
</dbReference>
<keyword evidence="9 13" id="KW-0472">Membrane</keyword>
<evidence type="ECO:0000256" key="6">
    <source>
        <dbReference type="ARBA" id="ARBA00022958"/>
    </source>
</evidence>
<gene>
    <name evidence="15" type="ORF">LOD99_3527</name>
</gene>
<dbReference type="Gene3D" id="1.10.287.70">
    <property type="match status" value="1"/>
</dbReference>
<dbReference type="Pfam" id="PF22614">
    <property type="entry name" value="Slo-like_RCK"/>
    <property type="match status" value="2"/>
</dbReference>
<dbReference type="Pfam" id="PF03493">
    <property type="entry name" value="BK_channel_a"/>
    <property type="match status" value="1"/>
</dbReference>
<feature type="transmembrane region" description="Helical" evidence="13">
    <location>
        <begin position="416"/>
        <end position="436"/>
    </location>
</feature>
<evidence type="ECO:0000256" key="5">
    <source>
        <dbReference type="ARBA" id="ARBA00022826"/>
    </source>
</evidence>
<dbReference type="GO" id="GO:0015271">
    <property type="term" value="F:outward rectifier potassium channel activity"/>
    <property type="evidence" value="ECO:0007669"/>
    <property type="project" value="TreeGrafter"/>
</dbReference>
<keyword evidence="6" id="KW-0630">Potassium</keyword>
<keyword evidence="7 13" id="KW-1133">Transmembrane helix</keyword>
<evidence type="ECO:0000313" key="16">
    <source>
        <dbReference type="Proteomes" id="UP001165289"/>
    </source>
</evidence>
<evidence type="ECO:0000256" key="3">
    <source>
        <dbReference type="ARBA" id="ARBA00022538"/>
    </source>
</evidence>
<dbReference type="PANTHER" id="PTHR10027:SF10">
    <property type="entry name" value="SLOWPOKE 2, ISOFORM D"/>
    <property type="match status" value="1"/>
</dbReference>
<feature type="compositionally biased region" description="Polar residues" evidence="12">
    <location>
        <begin position="1506"/>
        <end position="1521"/>
    </location>
</feature>
<evidence type="ECO:0000256" key="4">
    <source>
        <dbReference type="ARBA" id="ARBA00022692"/>
    </source>
</evidence>
<dbReference type="PANTHER" id="PTHR10027">
    <property type="entry name" value="CALCIUM-ACTIVATED POTASSIUM CHANNEL ALPHA CHAIN"/>
    <property type="match status" value="1"/>
</dbReference>
<organism evidence="15 16">
    <name type="scientific">Oopsacas minuta</name>
    <dbReference type="NCBI Taxonomy" id="111878"/>
    <lineage>
        <taxon>Eukaryota</taxon>
        <taxon>Metazoa</taxon>
        <taxon>Porifera</taxon>
        <taxon>Hexactinellida</taxon>
        <taxon>Hexasterophora</taxon>
        <taxon>Lyssacinosida</taxon>
        <taxon>Leucopsacidae</taxon>
        <taxon>Oopsacas</taxon>
    </lineage>
</organism>
<keyword evidence="16" id="KW-1185">Reference proteome</keyword>
<keyword evidence="2" id="KW-0813">Transport</keyword>
<feature type="transmembrane region" description="Helical" evidence="13">
    <location>
        <begin position="253"/>
        <end position="279"/>
    </location>
</feature>
<proteinExistence type="predicted"/>
<evidence type="ECO:0000256" key="1">
    <source>
        <dbReference type="ARBA" id="ARBA00004141"/>
    </source>
</evidence>
<comment type="caution">
    <text evidence="15">The sequence shown here is derived from an EMBL/GenBank/DDBJ whole genome shotgun (WGS) entry which is preliminary data.</text>
</comment>
<accession>A0AAV7JXM4</accession>
<evidence type="ECO:0000256" key="13">
    <source>
        <dbReference type="SAM" id="Phobius"/>
    </source>
</evidence>
<dbReference type="InterPro" id="IPR047871">
    <property type="entry name" value="K_chnl_Slo-like"/>
</dbReference>
<evidence type="ECO:0000259" key="14">
    <source>
        <dbReference type="PROSITE" id="PS51201"/>
    </source>
</evidence>
<feature type="domain" description="RCK N-terminal" evidence="14">
    <location>
        <begin position="455"/>
        <end position="599"/>
    </location>
</feature>
<dbReference type="GO" id="GO:0005228">
    <property type="term" value="F:intracellular sodium-activated potassium channel activity"/>
    <property type="evidence" value="ECO:0007669"/>
    <property type="project" value="TreeGrafter"/>
</dbReference>
<keyword evidence="5" id="KW-0631">Potassium channel</keyword>
<keyword evidence="4 13" id="KW-0812">Transmembrane</keyword>
<feature type="region of interest" description="Disordered" evidence="12">
    <location>
        <begin position="1467"/>
        <end position="1527"/>
    </location>
</feature>
<feature type="transmembrane region" description="Helical" evidence="13">
    <location>
        <begin position="354"/>
        <end position="375"/>
    </location>
</feature>